<accession>A0A9P5K728</accession>
<reference evidence="1" key="1">
    <citation type="submission" date="2019-06" db="EMBL/GenBank/DDBJ databases">
        <authorList>
            <person name="Gan P."/>
            <person name="Shirasu K."/>
        </authorList>
    </citation>
    <scope>NUCLEOTIDE SEQUENCE [LARGE SCALE GENOMIC DNA]</scope>
    <source>
        <strain evidence="1">CAD2</strain>
    </source>
</reference>
<organism evidence="1 2">
    <name type="scientific">Colletotrichum siamense</name>
    <name type="common">Anthracnose fungus</name>
    <dbReference type="NCBI Taxonomy" id="690259"/>
    <lineage>
        <taxon>Eukaryota</taxon>
        <taxon>Fungi</taxon>
        <taxon>Dikarya</taxon>
        <taxon>Ascomycota</taxon>
        <taxon>Pezizomycotina</taxon>
        <taxon>Sordariomycetes</taxon>
        <taxon>Hypocreomycetidae</taxon>
        <taxon>Glomerellales</taxon>
        <taxon>Glomerellaceae</taxon>
        <taxon>Colletotrichum</taxon>
        <taxon>Colletotrichum gloeosporioides species complex</taxon>
    </lineage>
</organism>
<dbReference type="EMBL" id="QPMT01000010">
    <property type="protein sequence ID" value="KAF4861476.1"/>
    <property type="molecule type" value="Genomic_DNA"/>
</dbReference>
<gene>
    <name evidence="1" type="ORF">CGCSCA2_v004221</name>
</gene>
<name>A0A9P5K728_COLSI</name>
<protein>
    <recommendedName>
        <fullName evidence="3">Heterokaryon incompatibility domain-containing protein</fullName>
    </recommendedName>
</protein>
<proteinExistence type="predicted"/>
<sequence>MRLIDVKTLELKEFFDDNIPRYAILSHTWGQEEPSYLELINGGKKKQPPYVVGRGSRRSSKARVWRKKSDCGICGLILAASTSRVVPNSRKL</sequence>
<evidence type="ECO:0000313" key="2">
    <source>
        <dbReference type="Proteomes" id="UP000711996"/>
    </source>
</evidence>
<dbReference type="OrthoDB" id="194358at2759"/>
<dbReference type="PANTHER" id="PTHR10622:SF12">
    <property type="entry name" value="HET DOMAIN-CONTAINING PROTEIN"/>
    <property type="match status" value="1"/>
</dbReference>
<dbReference type="Proteomes" id="UP000711996">
    <property type="component" value="Unassembled WGS sequence"/>
</dbReference>
<dbReference type="PANTHER" id="PTHR10622">
    <property type="entry name" value="HET DOMAIN-CONTAINING PROTEIN"/>
    <property type="match status" value="1"/>
</dbReference>
<evidence type="ECO:0008006" key="3">
    <source>
        <dbReference type="Google" id="ProtNLM"/>
    </source>
</evidence>
<keyword evidence="2" id="KW-1185">Reference proteome</keyword>
<comment type="caution">
    <text evidence="1">The sequence shown here is derived from an EMBL/GenBank/DDBJ whole genome shotgun (WGS) entry which is preliminary data.</text>
</comment>
<dbReference type="AlphaFoldDB" id="A0A9P5K728"/>
<evidence type="ECO:0000313" key="1">
    <source>
        <dbReference type="EMBL" id="KAF4861476.1"/>
    </source>
</evidence>